<dbReference type="InterPro" id="IPR019467">
    <property type="entry name" value="Hat1_N"/>
</dbReference>
<evidence type="ECO:0000256" key="8">
    <source>
        <dbReference type="ARBA" id="ARBA00048017"/>
    </source>
</evidence>
<dbReference type="InterPro" id="IPR037113">
    <property type="entry name" value="Hat1_N_sf"/>
</dbReference>
<comment type="similarity">
    <text evidence="2 9">Belongs to the HAT1 family.</text>
</comment>
<evidence type="ECO:0000256" key="11">
    <source>
        <dbReference type="PIRSR" id="PIRSR038084-2"/>
    </source>
</evidence>
<dbReference type="InterPro" id="IPR017380">
    <property type="entry name" value="Hist_AcTrfase_B-typ_cat-su"/>
</dbReference>
<gene>
    <name evidence="14" type="primary">HAT1</name>
    <name evidence="14" type="ORF">IWQ62_005854</name>
</gene>
<dbReference type="Pfam" id="PF10394">
    <property type="entry name" value="Hat1_N"/>
    <property type="match status" value="1"/>
</dbReference>
<evidence type="ECO:0000256" key="12">
    <source>
        <dbReference type="PIRSR" id="PIRSR038084-3"/>
    </source>
</evidence>
<dbReference type="Gene3D" id="3.90.360.10">
    <property type="entry name" value="Histone acetyl transferase 1 (HAT1), N-terminal domain"/>
    <property type="match status" value="1"/>
</dbReference>
<name>A0A9W8E4V1_9FUNG</name>
<dbReference type="GO" id="GO:0005737">
    <property type="term" value="C:cytoplasm"/>
    <property type="evidence" value="ECO:0007669"/>
    <property type="project" value="UniProtKB-SubCell"/>
</dbReference>
<comment type="catalytic activity">
    <reaction evidence="8 9">
        <text>L-lysyl-[protein] + acetyl-CoA = N(6)-acetyl-L-lysyl-[protein] + CoA + H(+)</text>
        <dbReference type="Rhea" id="RHEA:45948"/>
        <dbReference type="Rhea" id="RHEA-COMP:9752"/>
        <dbReference type="Rhea" id="RHEA-COMP:10731"/>
        <dbReference type="ChEBI" id="CHEBI:15378"/>
        <dbReference type="ChEBI" id="CHEBI:29969"/>
        <dbReference type="ChEBI" id="CHEBI:57287"/>
        <dbReference type="ChEBI" id="CHEBI:57288"/>
        <dbReference type="ChEBI" id="CHEBI:61930"/>
        <dbReference type="EC" id="2.3.1.48"/>
    </reaction>
</comment>
<feature type="binding site" evidence="11">
    <location>
        <position position="313"/>
    </location>
    <ligand>
        <name>acetyl-CoA</name>
        <dbReference type="ChEBI" id="CHEBI:57288"/>
    </ligand>
</feature>
<feature type="binding site" evidence="11">
    <location>
        <position position="304"/>
    </location>
    <ligand>
        <name>acetyl-CoA</name>
        <dbReference type="ChEBI" id="CHEBI:57288"/>
    </ligand>
</feature>
<dbReference type="InterPro" id="IPR013523">
    <property type="entry name" value="Hist_AcTrfase_HAT1_C"/>
</dbReference>
<evidence type="ECO:0000256" key="10">
    <source>
        <dbReference type="PIRSR" id="PIRSR038084-1"/>
    </source>
</evidence>
<dbReference type="PANTHER" id="PTHR12046">
    <property type="entry name" value="HISTONE ACETYLTRANSFERASE TYPE B CATALYTIC SUBUNIT"/>
    <property type="match status" value="1"/>
</dbReference>
<evidence type="ECO:0000256" key="6">
    <source>
        <dbReference type="ARBA" id="ARBA00023242"/>
    </source>
</evidence>
<evidence type="ECO:0000259" key="13">
    <source>
        <dbReference type="Pfam" id="PF10394"/>
    </source>
</evidence>
<protein>
    <recommendedName>
        <fullName evidence="4 9">Histone acetyltransferase type B catalytic subunit</fullName>
        <ecNumber evidence="3 9">2.3.1.48</ecNumber>
    </recommendedName>
</protein>
<dbReference type="GO" id="GO:0005634">
    <property type="term" value="C:nucleus"/>
    <property type="evidence" value="ECO:0007669"/>
    <property type="project" value="UniProtKB-SubCell"/>
</dbReference>
<evidence type="ECO:0000256" key="5">
    <source>
        <dbReference type="ARBA" id="ARBA00022679"/>
    </source>
</evidence>
<dbReference type="OrthoDB" id="10253098at2759"/>
<feature type="domain" description="Histone acetyl transferase HAT1 N-terminal" evidence="13">
    <location>
        <begin position="16"/>
        <end position="212"/>
    </location>
</feature>
<evidence type="ECO:0000256" key="7">
    <source>
        <dbReference type="ARBA" id="ARBA00023315"/>
    </source>
</evidence>
<dbReference type="Pfam" id="PF21184">
    <property type="entry name" value="HAT1_C_fung"/>
    <property type="match status" value="1"/>
</dbReference>
<comment type="function">
    <text evidence="9">Catalytic component of the histone acetylase B (HAT-B) complex. Has intrinsic substrate specificity that modifies lysine in recognition sequence GXGKXG. Involved in DNA double-strand break repair.</text>
</comment>
<reference evidence="14" key="1">
    <citation type="submission" date="2022-07" db="EMBL/GenBank/DDBJ databases">
        <title>Phylogenomic reconstructions and comparative analyses of Kickxellomycotina fungi.</title>
        <authorList>
            <person name="Reynolds N.K."/>
            <person name="Stajich J.E."/>
            <person name="Barry K."/>
            <person name="Grigoriev I.V."/>
            <person name="Crous P."/>
            <person name="Smith M.E."/>
        </authorList>
    </citation>
    <scope>NUCLEOTIDE SEQUENCE</scope>
    <source>
        <strain evidence="14">RSA 1196</strain>
    </source>
</reference>
<keyword evidence="15" id="KW-1185">Reference proteome</keyword>
<evidence type="ECO:0000256" key="1">
    <source>
        <dbReference type="ARBA" id="ARBA00004123"/>
    </source>
</evidence>
<evidence type="ECO:0000313" key="14">
    <source>
        <dbReference type="EMBL" id="KAJ1954041.1"/>
    </source>
</evidence>
<evidence type="ECO:0000256" key="4">
    <source>
        <dbReference type="ARBA" id="ARBA00021268"/>
    </source>
</evidence>
<proteinExistence type="inferred from homology"/>
<dbReference type="GO" id="GO:0031509">
    <property type="term" value="P:subtelomeric heterochromatin formation"/>
    <property type="evidence" value="ECO:0007669"/>
    <property type="project" value="InterPro"/>
</dbReference>
<keyword evidence="9" id="KW-0963">Cytoplasm</keyword>
<dbReference type="EC" id="2.3.1.48" evidence="3 9"/>
<dbReference type="Gene3D" id="1.10.10.390">
    <property type="match status" value="1"/>
</dbReference>
<dbReference type="GO" id="GO:0042393">
    <property type="term" value="F:histone binding"/>
    <property type="evidence" value="ECO:0007669"/>
    <property type="project" value="InterPro"/>
</dbReference>
<comment type="subcellular location">
    <subcellularLocation>
        <location evidence="9">Cytoplasm</location>
    </subcellularLocation>
    <subcellularLocation>
        <location evidence="1 9">Nucleus</location>
    </subcellularLocation>
</comment>
<evidence type="ECO:0000313" key="15">
    <source>
        <dbReference type="Proteomes" id="UP001150925"/>
    </source>
</evidence>
<dbReference type="PIRSF" id="PIRSF038084">
    <property type="entry name" value="HAT-B_cat"/>
    <property type="match status" value="1"/>
</dbReference>
<dbReference type="GO" id="GO:0000781">
    <property type="term" value="C:chromosome, telomeric region"/>
    <property type="evidence" value="ECO:0007669"/>
    <property type="project" value="GOC"/>
</dbReference>
<dbReference type="GO" id="GO:0004402">
    <property type="term" value="F:histone acetyltransferase activity"/>
    <property type="evidence" value="ECO:0007669"/>
    <property type="project" value="UniProtKB-UniRule"/>
</dbReference>
<comment type="subunit">
    <text evidence="9">Component of the HAT-B complex composed of at least HAT1 and HAT2. The HAT-B complex binds to histone H4 tail.</text>
</comment>
<dbReference type="SUPFAM" id="SSF55729">
    <property type="entry name" value="Acyl-CoA N-acyltransferases (Nat)"/>
    <property type="match status" value="2"/>
</dbReference>
<dbReference type="Gene3D" id="3.40.630.30">
    <property type="match status" value="1"/>
</dbReference>
<comment type="caution">
    <text evidence="14">The sequence shown here is derived from an EMBL/GenBank/DDBJ whole genome shotgun (WGS) entry which is preliminary data.</text>
</comment>
<evidence type="ECO:0000256" key="9">
    <source>
        <dbReference type="PIRNR" id="PIRNR038084"/>
    </source>
</evidence>
<keyword evidence="5 9" id="KW-0808">Transferase</keyword>
<dbReference type="InterPro" id="IPR016181">
    <property type="entry name" value="Acyl_CoA_acyltransferase"/>
</dbReference>
<keyword evidence="6 9" id="KW-0539">Nucleus</keyword>
<dbReference type="AlphaFoldDB" id="A0A9W8E4V1"/>
<feature type="site" description="Interaction with histone H4 N-terminus" evidence="12">
    <location>
        <position position="223"/>
    </location>
</feature>
<evidence type="ECO:0000256" key="3">
    <source>
        <dbReference type="ARBA" id="ARBA00013184"/>
    </source>
</evidence>
<keyword evidence="7 9" id="KW-0012">Acyltransferase</keyword>
<organism evidence="14 15">
    <name type="scientific">Dispira parvispora</name>
    <dbReference type="NCBI Taxonomy" id="1520584"/>
    <lineage>
        <taxon>Eukaryota</taxon>
        <taxon>Fungi</taxon>
        <taxon>Fungi incertae sedis</taxon>
        <taxon>Zoopagomycota</taxon>
        <taxon>Kickxellomycotina</taxon>
        <taxon>Dimargaritomycetes</taxon>
        <taxon>Dimargaritales</taxon>
        <taxon>Dimargaritaceae</taxon>
        <taxon>Dispira</taxon>
    </lineage>
</organism>
<evidence type="ECO:0000256" key="2">
    <source>
        <dbReference type="ARBA" id="ARBA00010543"/>
    </source>
</evidence>
<feature type="region of interest" description="Interaction with histone H4 N-terminus" evidence="11">
    <location>
        <begin position="250"/>
        <end position="252"/>
    </location>
</feature>
<dbReference type="Proteomes" id="UP001150925">
    <property type="component" value="Unassembled WGS sequence"/>
</dbReference>
<feature type="binding site" evidence="11">
    <location>
        <begin position="266"/>
        <end position="268"/>
    </location>
    <ligand>
        <name>acetyl-CoA</name>
        <dbReference type="ChEBI" id="CHEBI:57288"/>
    </ligand>
</feature>
<feature type="active site" description="Proton donor/acceptor" evidence="10">
    <location>
        <position position="301"/>
    </location>
</feature>
<dbReference type="EMBL" id="JANBPY010002691">
    <property type="protein sequence ID" value="KAJ1954041.1"/>
    <property type="molecule type" value="Genomic_DNA"/>
</dbReference>
<accession>A0A9W8E4V1</accession>
<sequence>MANIPLPTPQLDYDEWVVDSNDALHLHLVNPKVVSTSQNRTEPEIMTSFDPEFTEPVFGDKRKIFGYKGLHLDLYYSPSALVSHLKMQWDAQHPSVTYNQHEEPPAKRVKVTGYLTPAGGLAAGTIPSIADHTDPAHVLTQYVVIDFQGEDLGPFTMKAQQAEATFQPPGTVVHQYRLEDGKEYVVYRATFESPGFSAYHRRLRSFFLFLVDGASYIDEDPHWEAYMTFQTTPQDDQSVKYSIVGFTTVYNFFCYPDRVRPRISQFLILPPFAGQGHGTHLYEFLYQRWLQDPRVVDIVVEDPNDAFSDLRDRCDLKFLLSQGVSDHVVAPFDAAFLKTFRLRWKLSSRQAARCLEMILLKKLDGTDSVQSRKYRLQVKKRIYLQNQDELIAMDAGERTSKLEEVFQLVHEDHQRMIDTLEV</sequence>